<feature type="compositionally biased region" description="Gly residues" evidence="1">
    <location>
        <begin position="713"/>
        <end position="726"/>
    </location>
</feature>
<feature type="compositionally biased region" description="Low complexity" evidence="1">
    <location>
        <begin position="619"/>
        <end position="652"/>
    </location>
</feature>
<feature type="compositionally biased region" description="Low complexity" evidence="1">
    <location>
        <begin position="386"/>
        <end position="416"/>
    </location>
</feature>
<dbReference type="OrthoDB" id="2138242at2759"/>
<dbReference type="InParanoid" id="F8QHS9"/>
<keyword evidence="3" id="KW-1185">Reference proteome</keyword>
<proteinExistence type="predicted"/>
<evidence type="ECO:0000256" key="1">
    <source>
        <dbReference type="SAM" id="MobiDB-lite"/>
    </source>
</evidence>
<evidence type="ECO:0000313" key="2">
    <source>
        <dbReference type="EMBL" id="EGN92125.1"/>
    </source>
</evidence>
<protein>
    <submittedName>
        <fullName evidence="2">Uncharacterized protein</fullName>
    </submittedName>
</protein>
<sequence length="754" mass="79395">MSAHIPQSLPSFAQAFSNSNLSSFSSTSNALPPIHPRNTHSPSDPIASRQPSVENPSRTRKRSREDGDPDRQSPRVVRIKQEDDHEPSPPPPQHTTPPPPSNPLSKRRRVTVSGPPHPLNTNVRSPSSEHTSSTPISPVVMGFTIGDDPAAIEQVRNMLSVKQKQKALIEQRRGSTAGIVSVGPGAGYGATPVVPSATAAPHVLTPVPRMGRRSPNTAGHLARRATVSNNARPPSPSPIIVPSQQPISTTTTLPVVPSQQPISTATTSTSTASAPNSLPPPPISFARRRASQLGGPKKKPADILISPRAHHPSSSSDSLAPVIQSAPPVASSNHGHALGHGEAGGKMMFQMAIPRLPVAMGGQGNVRRVVGKVPPTPTRMGMQRSGATTAGAGNATTGAGGPSVRSPPAASIPISSALVPPTPSSLHHPGYTGDKSAFLAPFEVFYDALNDSKQLKNWLSEQLQKSALLAQSLKAQQERMEEVVQGLVEGRVRGVREEVERLGRRVEVLEEALRRERGEGNGQTATTAQVGKHAQNGVPPTPEPSTSYTFPSVESLRRPDFVRRVSSPGWGAGERERERERDYSQQQQSEGGGGSNGSPPVHFDTSRRLSVSAARLDPPAHSSSSASSRSHPLQQHHQPLSQQGQQQLQPQQNVETGRPSVSPRMAAHSHTHTHTHAHSHGKAGGSGKGQEHRSVQRVFYPASSVDTSASASTGGGGGGAEGGQKKGAGVVAASNSSSSMNVHEDRPRRSPADG</sequence>
<evidence type="ECO:0000313" key="3">
    <source>
        <dbReference type="Proteomes" id="UP000008063"/>
    </source>
</evidence>
<feature type="compositionally biased region" description="Pro residues" evidence="1">
    <location>
        <begin position="88"/>
        <end position="102"/>
    </location>
</feature>
<feature type="compositionally biased region" description="Basic and acidic residues" evidence="1">
    <location>
        <begin position="63"/>
        <end position="87"/>
    </location>
</feature>
<feature type="region of interest" description="Disordered" evidence="1">
    <location>
        <begin position="19"/>
        <end position="138"/>
    </location>
</feature>
<feature type="compositionally biased region" description="Low complexity" evidence="1">
    <location>
        <begin position="19"/>
        <end position="30"/>
    </location>
</feature>
<reference evidence="3" key="1">
    <citation type="journal article" date="2011" name="Science">
        <title>The plant cell wall-decomposing machinery underlies the functional diversity of forest fungi.</title>
        <authorList>
            <person name="Eastwood D.C."/>
            <person name="Floudas D."/>
            <person name="Binder M."/>
            <person name="Majcherczyk A."/>
            <person name="Schneider P."/>
            <person name="Aerts A."/>
            <person name="Asiegbu F.O."/>
            <person name="Baker S.E."/>
            <person name="Barry K."/>
            <person name="Bendiksby M."/>
            <person name="Blumentritt M."/>
            <person name="Coutinho P.M."/>
            <person name="Cullen D."/>
            <person name="de Vries R.P."/>
            <person name="Gathman A."/>
            <person name="Goodell B."/>
            <person name="Henrissat B."/>
            <person name="Ihrmark K."/>
            <person name="Kauserud H."/>
            <person name="Kohler A."/>
            <person name="LaButti K."/>
            <person name="Lapidus A."/>
            <person name="Lavin J.L."/>
            <person name="Lee Y.-H."/>
            <person name="Lindquist E."/>
            <person name="Lilly W."/>
            <person name="Lucas S."/>
            <person name="Morin E."/>
            <person name="Murat C."/>
            <person name="Oguiza J.A."/>
            <person name="Park J."/>
            <person name="Pisabarro A.G."/>
            <person name="Riley R."/>
            <person name="Rosling A."/>
            <person name="Salamov A."/>
            <person name="Schmidt O."/>
            <person name="Schmutz J."/>
            <person name="Skrede I."/>
            <person name="Stenlid J."/>
            <person name="Wiebenga A."/>
            <person name="Xie X."/>
            <person name="Kuees U."/>
            <person name="Hibbett D.S."/>
            <person name="Hoffmeister D."/>
            <person name="Hoegberg N."/>
            <person name="Martin F."/>
            <person name="Grigoriev I.V."/>
            <person name="Watkinson S.C."/>
        </authorList>
    </citation>
    <scope>NUCLEOTIDE SEQUENCE [LARGE SCALE GENOMIC DNA]</scope>
    <source>
        <strain evidence="3">strain S7.3</strain>
    </source>
</reference>
<feature type="compositionally biased region" description="Basic and acidic residues" evidence="1">
    <location>
        <begin position="573"/>
        <end position="583"/>
    </location>
</feature>
<accession>F8QHS9</accession>
<dbReference type="AlphaFoldDB" id="F8QHS9"/>
<feature type="compositionally biased region" description="Basic and acidic residues" evidence="1">
    <location>
        <begin position="742"/>
        <end position="754"/>
    </location>
</feature>
<feature type="compositionally biased region" description="Polar residues" evidence="1">
    <location>
        <begin position="119"/>
        <end position="136"/>
    </location>
</feature>
<feature type="region of interest" description="Disordered" evidence="1">
    <location>
        <begin position="371"/>
        <end position="416"/>
    </location>
</feature>
<dbReference type="HOGENOM" id="CLU_015636_0_0_1"/>
<name>F8QHS9_SERL3</name>
<gene>
    <name evidence="2" type="ORF">SERLA73DRAFT_79841</name>
</gene>
<organism evidence="3">
    <name type="scientific">Serpula lacrymans var. lacrymans (strain S7.3)</name>
    <name type="common">Dry rot fungus</name>
    <dbReference type="NCBI Taxonomy" id="936435"/>
    <lineage>
        <taxon>Eukaryota</taxon>
        <taxon>Fungi</taxon>
        <taxon>Dikarya</taxon>
        <taxon>Basidiomycota</taxon>
        <taxon>Agaricomycotina</taxon>
        <taxon>Agaricomycetes</taxon>
        <taxon>Agaricomycetidae</taxon>
        <taxon>Boletales</taxon>
        <taxon>Coniophorineae</taxon>
        <taxon>Serpulaceae</taxon>
        <taxon>Serpula</taxon>
    </lineage>
</organism>
<dbReference type="OMA" id="RESTHHV"/>
<dbReference type="Proteomes" id="UP000008063">
    <property type="component" value="Unassembled WGS sequence"/>
</dbReference>
<feature type="region of interest" description="Disordered" evidence="1">
    <location>
        <begin position="225"/>
        <end position="342"/>
    </location>
</feature>
<feature type="compositionally biased region" description="Low complexity" evidence="1">
    <location>
        <begin position="257"/>
        <end position="276"/>
    </location>
</feature>
<feature type="region of interest" description="Disordered" evidence="1">
    <location>
        <begin position="515"/>
        <end position="754"/>
    </location>
</feature>
<feature type="compositionally biased region" description="Low complexity" evidence="1">
    <location>
        <begin position="702"/>
        <end position="712"/>
    </location>
</feature>
<feature type="compositionally biased region" description="Low complexity" evidence="1">
    <location>
        <begin position="727"/>
        <end position="741"/>
    </location>
</feature>
<dbReference type="EMBL" id="GL945513">
    <property type="protein sequence ID" value="EGN92125.1"/>
    <property type="molecule type" value="Genomic_DNA"/>
</dbReference>
<feature type="compositionally biased region" description="Basic residues" evidence="1">
    <location>
        <begin position="667"/>
        <end position="681"/>
    </location>
</feature>